<accession>X1IQB3</accession>
<dbReference type="GO" id="GO:0005829">
    <property type="term" value="C:cytosol"/>
    <property type="evidence" value="ECO:0007669"/>
    <property type="project" value="TreeGrafter"/>
</dbReference>
<protein>
    <recommendedName>
        <fullName evidence="6">Radical SAM core domain-containing protein</fullName>
    </recommendedName>
</protein>
<evidence type="ECO:0000313" key="7">
    <source>
        <dbReference type="EMBL" id="GAH84631.1"/>
    </source>
</evidence>
<evidence type="ECO:0000256" key="1">
    <source>
        <dbReference type="ARBA" id="ARBA00001966"/>
    </source>
</evidence>
<evidence type="ECO:0000259" key="6">
    <source>
        <dbReference type="Pfam" id="PF04055"/>
    </source>
</evidence>
<reference evidence="7" key="1">
    <citation type="journal article" date="2014" name="Front. Microbiol.">
        <title>High frequency of phylogenetically diverse reductive dehalogenase-homologous genes in deep subseafloor sedimentary metagenomes.</title>
        <authorList>
            <person name="Kawai M."/>
            <person name="Futagami T."/>
            <person name="Toyoda A."/>
            <person name="Takaki Y."/>
            <person name="Nishi S."/>
            <person name="Hori S."/>
            <person name="Arai W."/>
            <person name="Tsubouchi T."/>
            <person name="Morono Y."/>
            <person name="Uchiyama I."/>
            <person name="Ito T."/>
            <person name="Fujiyama A."/>
            <person name="Inagaki F."/>
            <person name="Takami H."/>
        </authorList>
    </citation>
    <scope>NUCLEOTIDE SEQUENCE</scope>
    <source>
        <strain evidence="7">Expedition CK06-06</strain>
    </source>
</reference>
<evidence type="ECO:0000256" key="4">
    <source>
        <dbReference type="ARBA" id="ARBA00023004"/>
    </source>
</evidence>
<dbReference type="SUPFAM" id="SSF102114">
    <property type="entry name" value="Radical SAM enzymes"/>
    <property type="match status" value="1"/>
</dbReference>
<name>X1IQB3_9ZZZZ</name>
<dbReference type="EMBL" id="BARU01045105">
    <property type="protein sequence ID" value="GAH84631.1"/>
    <property type="molecule type" value="Genomic_DNA"/>
</dbReference>
<keyword evidence="4" id="KW-0408">Iron</keyword>
<dbReference type="PANTHER" id="PTHR43409:SF7">
    <property type="entry name" value="BLL1977 PROTEIN"/>
    <property type="match status" value="1"/>
</dbReference>
<comment type="cofactor">
    <cofactor evidence="1">
        <name>[4Fe-4S] cluster</name>
        <dbReference type="ChEBI" id="CHEBI:49883"/>
    </cofactor>
</comment>
<dbReference type="Gene3D" id="3.20.20.70">
    <property type="entry name" value="Aldolase class I"/>
    <property type="match status" value="1"/>
</dbReference>
<sequence>NCYLRIDTITDSMLRLLKKAGCHSLHLSVDSLSPYVREDILNRKMNDVNLIQVLRKIHKHGIGTWVNFMTSVPGSSVLDDLNTFMFSKLAKITFPHFTNVVPMKKTELYDYCVEHDIDMDVNAGFYDVSCLSCFSPLSKAVRHNINRLGIVLNKLPLP</sequence>
<feature type="domain" description="Radical SAM core" evidence="6">
    <location>
        <begin position="9"/>
        <end position="75"/>
    </location>
</feature>
<dbReference type="GO" id="GO:0046872">
    <property type="term" value="F:metal ion binding"/>
    <property type="evidence" value="ECO:0007669"/>
    <property type="project" value="UniProtKB-KW"/>
</dbReference>
<dbReference type="InterPro" id="IPR051198">
    <property type="entry name" value="BchE-like"/>
</dbReference>
<evidence type="ECO:0000256" key="5">
    <source>
        <dbReference type="ARBA" id="ARBA00023014"/>
    </source>
</evidence>
<gene>
    <name evidence="7" type="ORF">S03H2_68567</name>
</gene>
<comment type="caution">
    <text evidence="7">The sequence shown here is derived from an EMBL/GenBank/DDBJ whole genome shotgun (WGS) entry which is preliminary data.</text>
</comment>
<dbReference type="AlphaFoldDB" id="X1IQB3"/>
<keyword evidence="2" id="KW-0949">S-adenosyl-L-methionine</keyword>
<dbReference type="PANTHER" id="PTHR43409">
    <property type="entry name" value="ANAEROBIC MAGNESIUM-PROTOPORPHYRIN IX MONOMETHYL ESTER CYCLASE-RELATED"/>
    <property type="match status" value="1"/>
</dbReference>
<dbReference type="GO" id="GO:0051536">
    <property type="term" value="F:iron-sulfur cluster binding"/>
    <property type="evidence" value="ECO:0007669"/>
    <property type="project" value="UniProtKB-KW"/>
</dbReference>
<dbReference type="InterPro" id="IPR058240">
    <property type="entry name" value="rSAM_sf"/>
</dbReference>
<dbReference type="Pfam" id="PF04055">
    <property type="entry name" value="Radical_SAM"/>
    <property type="match status" value="1"/>
</dbReference>
<feature type="non-terminal residue" evidence="7">
    <location>
        <position position="1"/>
    </location>
</feature>
<organism evidence="7">
    <name type="scientific">marine sediment metagenome</name>
    <dbReference type="NCBI Taxonomy" id="412755"/>
    <lineage>
        <taxon>unclassified sequences</taxon>
        <taxon>metagenomes</taxon>
        <taxon>ecological metagenomes</taxon>
    </lineage>
</organism>
<keyword evidence="3" id="KW-0479">Metal-binding</keyword>
<feature type="non-terminal residue" evidence="7">
    <location>
        <position position="158"/>
    </location>
</feature>
<dbReference type="InterPro" id="IPR013785">
    <property type="entry name" value="Aldolase_TIM"/>
</dbReference>
<evidence type="ECO:0000256" key="3">
    <source>
        <dbReference type="ARBA" id="ARBA00022723"/>
    </source>
</evidence>
<keyword evidence="5" id="KW-0411">Iron-sulfur</keyword>
<evidence type="ECO:0000256" key="2">
    <source>
        <dbReference type="ARBA" id="ARBA00022691"/>
    </source>
</evidence>
<dbReference type="GO" id="GO:0003824">
    <property type="term" value="F:catalytic activity"/>
    <property type="evidence" value="ECO:0007669"/>
    <property type="project" value="InterPro"/>
</dbReference>
<proteinExistence type="predicted"/>
<dbReference type="InterPro" id="IPR007197">
    <property type="entry name" value="rSAM"/>
</dbReference>